<evidence type="ECO:0000259" key="2">
    <source>
        <dbReference type="Pfam" id="PF12017"/>
    </source>
</evidence>
<evidence type="ECO:0000313" key="4">
    <source>
        <dbReference type="EMBL" id="EFX69357.1"/>
    </source>
</evidence>
<proteinExistence type="predicted"/>
<evidence type="ECO:0000259" key="3">
    <source>
        <dbReference type="Pfam" id="PF21787"/>
    </source>
</evidence>
<feature type="domain" description="Transposable element P transposase-like RNase H" evidence="3">
    <location>
        <begin position="137"/>
        <end position="233"/>
    </location>
</feature>
<keyword evidence="1" id="KW-0175">Coiled coil</keyword>
<dbReference type="Pfam" id="PF12017">
    <property type="entry name" value="Tnp_P_element"/>
    <property type="match status" value="1"/>
</dbReference>
<dbReference type="AlphaFoldDB" id="E9HFX4"/>
<dbReference type="PhylomeDB" id="E9HFX4"/>
<sequence length="282" mass="32337">MASRERKSHIELNVKEGKIKILKQQLKKSKMQCEDLKKANKNTIKKTDLSETAYQLYVNEKLNSGKKKEKRRYSKFIRDLAINLSYYSNTAYEKIRSVFTLPSVRSLRRYLAPVGCNSGILRNALSQIQKDIADGKHGKDKYLGFTDFPDDKQSSRETDHQLLATQILVFYVVGLDGKWRSPVAYYFTTHLTGLSQSKVLNDVIVACHEFDVNVKVVTFDGLAANLTMVNCLGANIKFPDKRPTYIPRRPRKRTPQQIVADHIKYAPMKTTFSHPKTNEDNT</sequence>
<dbReference type="KEGG" id="dpx:DAPPUDRAFT_329186"/>
<evidence type="ECO:0000256" key="1">
    <source>
        <dbReference type="SAM" id="Coils"/>
    </source>
</evidence>
<feature type="coiled-coil region" evidence="1">
    <location>
        <begin position="12"/>
        <end position="46"/>
    </location>
</feature>
<reference evidence="4 5" key="1">
    <citation type="journal article" date="2011" name="Science">
        <title>The ecoresponsive genome of Daphnia pulex.</title>
        <authorList>
            <person name="Colbourne J.K."/>
            <person name="Pfrender M.E."/>
            <person name="Gilbert D."/>
            <person name="Thomas W.K."/>
            <person name="Tucker A."/>
            <person name="Oakley T.H."/>
            <person name="Tokishita S."/>
            <person name="Aerts A."/>
            <person name="Arnold G.J."/>
            <person name="Basu M.K."/>
            <person name="Bauer D.J."/>
            <person name="Caceres C.E."/>
            <person name="Carmel L."/>
            <person name="Casola C."/>
            <person name="Choi J.H."/>
            <person name="Detter J.C."/>
            <person name="Dong Q."/>
            <person name="Dusheyko S."/>
            <person name="Eads B.D."/>
            <person name="Frohlich T."/>
            <person name="Geiler-Samerotte K.A."/>
            <person name="Gerlach D."/>
            <person name="Hatcher P."/>
            <person name="Jogdeo S."/>
            <person name="Krijgsveld J."/>
            <person name="Kriventseva E.V."/>
            <person name="Kultz D."/>
            <person name="Laforsch C."/>
            <person name="Lindquist E."/>
            <person name="Lopez J."/>
            <person name="Manak J.R."/>
            <person name="Muller J."/>
            <person name="Pangilinan J."/>
            <person name="Patwardhan R.P."/>
            <person name="Pitluck S."/>
            <person name="Pritham E.J."/>
            <person name="Rechtsteiner A."/>
            <person name="Rho M."/>
            <person name="Rogozin I.B."/>
            <person name="Sakarya O."/>
            <person name="Salamov A."/>
            <person name="Schaack S."/>
            <person name="Shapiro H."/>
            <person name="Shiga Y."/>
            <person name="Skalitzky C."/>
            <person name="Smith Z."/>
            <person name="Souvorov A."/>
            <person name="Sung W."/>
            <person name="Tang Z."/>
            <person name="Tsuchiya D."/>
            <person name="Tu H."/>
            <person name="Vos H."/>
            <person name="Wang M."/>
            <person name="Wolf Y.I."/>
            <person name="Yamagata H."/>
            <person name="Yamada T."/>
            <person name="Ye Y."/>
            <person name="Shaw J.R."/>
            <person name="Andrews J."/>
            <person name="Crease T.J."/>
            <person name="Tang H."/>
            <person name="Lucas S.M."/>
            <person name="Robertson H.M."/>
            <person name="Bork P."/>
            <person name="Koonin E.V."/>
            <person name="Zdobnov E.M."/>
            <person name="Grigoriev I.V."/>
            <person name="Lynch M."/>
            <person name="Boore J.L."/>
        </authorList>
    </citation>
    <scope>NUCLEOTIDE SEQUENCE [LARGE SCALE GENOMIC DNA]</scope>
</reference>
<protein>
    <submittedName>
        <fullName evidence="4">Uncharacterized protein</fullName>
    </submittedName>
</protein>
<dbReference type="OrthoDB" id="6371942at2759"/>
<accession>E9HFX4</accession>
<dbReference type="InParanoid" id="E9HFX4"/>
<feature type="domain" description="THAP9-like helix-turn-helix" evidence="2">
    <location>
        <begin position="49"/>
        <end position="109"/>
    </location>
</feature>
<keyword evidence="5" id="KW-1185">Reference proteome</keyword>
<evidence type="ECO:0000313" key="5">
    <source>
        <dbReference type="Proteomes" id="UP000000305"/>
    </source>
</evidence>
<dbReference type="EMBL" id="GL732638">
    <property type="protein sequence ID" value="EFX69357.1"/>
    <property type="molecule type" value="Genomic_DNA"/>
</dbReference>
<dbReference type="HOGENOM" id="CLU_987843_0_0_1"/>
<dbReference type="OMA" id="IVACHEF"/>
<name>E9HFX4_DAPPU</name>
<dbReference type="InterPro" id="IPR021896">
    <property type="entry name" value="THAP9-like_HTH"/>
</dbReference>
<dbReference type="InterPro" id="IPR048365">
    <property type="entry name" value="TNP-like_RNaseH_N"/>
</dbReference>
<gene>
    <name evidence="4" type="ORF">DAPPUDRAFT_329186</name>
</gene>
<dbReference type="Pfam" id="PF21787">
    <property type="entry name" value="TNP-like_RNaseH_N"/>
    <property type="match status" value="1"/>
</dbReference>
<organism evidence="4 5">
    <name type="scientific">Daphnia pulex</name>
    <name type="common">Water flea</name>
    <dbReference type="NCBI Taxonomy" id="6669"/>
    <lineage>
        <taxon>Eukaryota</taxon>
        <taxon>Metazoa</taxon>
        <taxon>Ecdysozoa</taxon>
        <taxon>Arthropoda</taxon>
        <taxon>Crustacea</taxon>
        <taxon>Branchiopoda</taxon>
        <taxon>Diplostraca</taxon>
        <taxon>Cladocera</taxon>
        <taxon>Anomopoda</taxon>
        <taxon>Daphniidae</taxon>
        <taxon>Daphnia</taxon>
    </lineage>
</organism>
<dbReference type="eggNOG" id="ENOG502QQSX">
    <property type="taxonomic scope" value="Eukaryota"/>
</dbReference>
<dbReference type="Proteomes" id="UP000000305">
    <property type="component" value="Unassembled WGS sequence"/>
</dbReference>
<dbReference type="STRING" id="6669.E9HFX4"/>